<accession>A0ACB7FJ24</accession>
<dbReference type="EMBL" id="CM024798">
    <property type="protein sequence ID" value="KAG8014013.1"/>
    <property type="molecule type" value="Genomic_DNA"/>
</dbReference>
<sequence length="317" mass="36134">MNNNLISNLTSDTFHNISQLTELHLEGNKISELADNIFFALTKLKVLNLRGNRLTTFSDKVFGFKGSNLKELNLKGNRLTELSSLSSLTSLTNLVVSSNQLSNLPEDIFRNVTVLEYLDLSENQLISLPEMIFQDLFSLTVIHLNNNNLSKVDAKQFEDQVLIQQLYLSDNQLETLPLGLLDSFATQFIVRLQGNPWKCDCHMWYLHDWVMRNSQDIEMLDRMLCESPAFLRRQPVVSIDRDQLVCWPSKDATPDLSRCSQEASNDTVIIKCKVEKCAPLTVRVQFQEDDGSVKEHVLNHEPEDSHCSNKTVSITSE</sequence>
<proteinExistence type="predicted"/>
<name>A0ACB7FJ24_NIBAL</name>
<keyword evidence="1" id="KW-0121">Carboxypeptidase</keyword>
<comment type="caution">
    <text evidence="1">The sequence shown here is derived from an EMBL/GenBank/DDBJ whole genome shotgun (WGS) entry which is preliminary data.</text>
</comment>
<keyword evidence="2" id="KW-1185">Reference proteome</keyword>
<organism evidence="1 2">
    <name type="scientific">Nibea albiflora</name>
    <name type="common">Yellow drum</name>
    <name type="synonym">Corvina albiflora</name>
    <dbReference type="NCBI Taxonomy" id="240163"/>
    <lineage>
        <taxon>Eukaryota</taxon>
        <taxon>Metazoa</taxon>
        <taxon>Chordata</taxon>
        <taxon>Craniata</taxon>
        <taxon>Vertebrata</taxon>
        <taxon>Euteleostomi</taxon>
        <taxon>Actinopterygii</taxon>
        <taxon>Neopterygii</taxon>
        <taxon>Teleostei</taxon>
        <taxon>Neoteleostei</taxon>
        <taxon>Acanthomorphata</taxon>
        <taxon>Eupercaria</taxon>
        <taxon>Sciaenidae</taxon>
        <taxon>Nibea</taxon>
    </lineage>
</organism>
<protein>
    <submittedName>
        <fullName evidence="1">Carboxypeptidase N subunit 2</fullName>
    </submittedName>
</protein>
<gene>
    <name evidence="1" type="primary">CPN2</name>
    <name evidence="1" type="ORF">GBF38_016282</name>
</gene>
<evidence type="ECO:0000313" key="1">
    <source>
        <dbReference type="EMBL" id="KAG8014013.1"/>
    </source>
</evidence>
<dbReference type="Proteomes" id="UP000805704">
    <property type="component" value="Chromosome 10"/>
</dbReference>
<evidence type="ECO:0000313" key="2">
    <source>
        <dbReference type="Proteomes" id="UP000805704"/>
    </source>
</evidence>
<keyword evidence="1" id="KW-0378">Hydrolase</keyword>
<reference evidence="1" key="1">
    <citation type="submission" date="2020-04" db="EMBL/GenBank/DDBJ databases">
        <title>A chromosome-scale assembly and high-density genetic map of the yellow drum (Nibea albiflora) genome.</title>
        <authorList>
            <person name="Xu D."/>
            <person name="Zhang W."/>
            <person name="Chen R."/>
            <person name="Tan P."/>
            <person name="Wang L."/>
            <person name="Song H."/>
            <person name="Tian L."/>
            <person name="Zhu Q."/>
            <person name="Wang B."/>
        </authorList>
    </citation>
    <scope>NUCLEOTIDE SEQUENCE</scope>
    <source>
        <strain evidence="1">ZJHYS-2018</strain>
    </source>
</reference>
<keyword evidence="1" id="KW-0645">Protease</keyword>